<name>B9RLF0_RICCO</name>
<dbReference type="Proteomes" id="UP000008311">
    <property type="component" value="Unassembled WGS sequence"/>
</dbReference>
<dbReference type="PANTHER" id="PTHR45958">
    <property type="entry name" value="RING-TYPE E3 UBIQUITIN TRANSFERASE"/>
    <property type="match status" value="1"/>
</dbReference>
<dbReference type="eggNOG" id="KOG0167">
    <property type="taxonomic scope" value="Eukaryota"/>
</dbReference>
<dbReference type="Gene3D" id="1.25.10.10">
    <property type="entry name" value="Leucine-rich Repeat Variant"/>
    <property type="match status" value="1"/>
</dbReference>
<dbReference type="AlphaFoldDB" id="B9RLF0"/>
<dbReference type="EMBL" id="EQ973788">
    <property type="protein sequence ID" value="EEF47675.1"/>
    <property type="molecule type" value="Genomic_DNA"/>
</dbReference>
<gene>
    <name evidence="1" type="ORF">RCOM_1466330</name>
</gene>
<sequence>MSSPREVSYFSRNKLDSRHTRKAAAGTATLAGCRSDLFFLSCFALNLHEKHSPQSPIDDQSNQDNWNKEQVCKSLFRSSGGNSSGGEVVEAALSAICTLLDDKVDVDNCVSMLRQANALQHVLNVVKENREEGLWHKSIWFVEKFLMTGDDKSASNISQDRLLPANLISAFHHGNGSTRQMAEKILRFFNKLPSYLTSSHTM</sequence>
<organism evidence="1 2">
    <name type="scientific">Ricinus communis</name>
    <name type="common">Castor bean</name>
    <dbReference type="NCBI Taxonomy" id="3988"/>
    <lineage>
        <taxon>Eukaryota</taxon>
        <taxon>Viridiplantae</taxon>
        <taxon>Streptophyta</taxon>
        <taxon>Embryophyta</taxon>
        <taxon>Tracheophyta</taxon>
        <taxon>Spermatophyta</taxon>
        <taxon>Magnoliopsida</taxon>
        <taxon>eudicotyledons</taxon>
        <taxon>Gunneridae</taxon>
        <taxon>Pentapetalae</taxon>
        <taxon>rosids</taxon>
        <taxon>fabids</taxon>
        <taxon>Malpighiales</taxon>
        <taxon>Euphorbiaceae</taxon>
        <taxon>Acalyphoideae</taxon>
        <taxon>Acalypheae</taxon>
        <taxon>Ricinus</taxon>
    </lineage>
</organism>
<dbReference type="InterPro" id="IPR016024">
    <property type="entry name" value="ARM-type_fold"/>
</dbReference>
<dbReference type="InParanoid" id="B9RLF0"/>
<proteinExistence type="predicted"/>
<dbReference type="SUPFAM" id="SSF48371">
    <property type="entry name" value="ARM repeat"/>
    <property type="match status" value="1"/>
</dbReference>
<reference evidence="2" key="1">
    <citation type="journal article" date="2010" name="Nat. Biotechnol.">
        <title>Draft genome sequence of the oilseed species Ricinus communis.</title>
        <authorList>
            <person name="Chan A.P."/>
            <person name="Crabtree J."/>
            <person name="Zhao Q."/>
            <person name="Lorenzi H."/>
            <person name="Orvis J."/>
            <person name="Puiu D."/>
            <person name="Melake-Berhan A."/>
            <person name="Jones K.M."/>
            <person name="Redman J."/>
            <person name="Chen G."/>
            <person name="Cahoon E.B."/>
            <person name="Gedil M."/>
            <person name="Stanke M."/>
            <person name="Haas B.J."/>
            <person name="Wortman J.R."/>
            <person name="Fraser-Liggett C.M."/>
            <person name="Ravel J."/>
            <person name="Rabinowicz P.D."/>
        </authorList>
    </citation>
    <scope>NUCLEOTIDE SEQUENCE [LARGE SCALE GENOMIC DNA]</scope>
    <source>
        <strain evidence="2">cv. Hale</strain>
    </source>
</reference>
<evidence type="ECO:0000313" key="2">
    <source>
        <dbReference type="Proteomes" id="UP000008311"/>
    </source>
</evidence>
<dbReference type="InterPro" id="IPR011989">
    <property type="entry name" value="ARM-like"/>
</dbReference>
<dbReference type="PANTHER" id="PTHR45958:SF4">
    <property type="entry name" value="U-BOX DOMAIN-CONTAINING PROTEIN 42-RELATED"/>
    <property type="match status" value="1"/>
</dbReference>
<keyword evidence="2" id="KW-1185">Reference proteome</keyword>
<protein>
    <submittedName>
        <fullName evidence="1">Uncharacterized protein</fullName>
    </submittedName>
</protein>
<evidence type="ECO:0000313" key="1">
    <source>
        <dbReference type="EMBL" id="EEF47675.1"/>
    </source>
</evidence>
<dbReference type="STRING" id="3988.B9RLF0"/>
<accession>B9RLF0</accession>
<dbReference type="PROSITE" id="PS51257">
    <property type="entry name" value="PROKAR_LIPOPROTEIN"/>
    <property type="match status" value="1"/>
</dbReference>
<dbReference type="InterPro" id="IPR052608">
    <property type="entry name" value="U-box_domain_protein"/>
</dbReference>